<keyword evidence="3" id="KW-1185">Reference proteome</keyword>
<dbReference type="AlphaFoldDB" id="A0A835ITJ1"/>
<dbReference type="Proteomes" id="UP000631114">
    <property type="component" value="Unassembled WGS sequence"/>
</dbReference>
<name>A0A835ITJ1_9MAGN</name>
<protein>
    <submittedName>
        <fullName evidence="2">Uncharacterized protein</fullName>
    </submittedName>
</protein>
<feature type="region of interest" description="Disordered" evidence="1">
    <location>
        <begin position="1"/>
        <end position="21"/>
    </location>
</feature>
<dbReference type="EMBL" id="JADFTS010000002">
    <property type="protein sequence ID" value="KAF9623129.1"/>
    <property type="molecule type" value="Genomic_DNA"/>
</dbReference>
<comment type="caution">
    <text evidence="2">The sequence shown here is derived from an EMBL/GenBank/DDBJ whole genome shotgun (WGS) entry which is preliminary data.</text>
</comment>
<accession>A0A835ITJ1</accession>
<dbReference type="OrthoDB" id="663108at2759"/>
<dbReference type="PANTHER" id="PTHR34278">
    <property type="entry name" value="PROTEIN THI031, PUTATIVE-RELATED"/>
    <property type="match status" value="1"/>
</dbReference>
<evidence type="ECO:0000313" key="3">
    <source>
        <dbReference type="Proteomes" id="UP000631114"/>
    </source>
</evidence>
<evidence type="ECO:0000256" key="1">
    <source>
        <dbReference type="SAM" id="MobiDB-lite"/>
    </source>
</evidence>
<reference evidence="2 3" key="1">
    <citation type="submission" date="2020-10" db="EMBL/GenBank/DDBJ databases">
        <title>The Coptis chinensis genome and diversification of protoberbering-type alkaloids.</title>
        <authorList>
            <person name="Wang B."/>
            <person name="Shu S."/>
            <person name="Song C."/>
            <person name="Liu Y."/>
        </authorList>
    </citation>
    <scope>NUCLEOTIDE SEQUENCE [LARGE SCALE GENOMIC DNA]</scope>
    <source>
        <strain evidence="2">HL-2020</strain>
        <tissue evidence="2">Leaf</tissue>
    </source>
</reference>
<dbReference type="PANTHER" id="PTHR34278:SF1">
    <property type="entry name" value="PROTEIN THI031, PUTATIVE-RELATED"/>
    <property type="match status" value="1"/>
</dbReference>
<gene>
    <name evidence="2" type="ORF">IFM89_037645</name>
</gene>
<proteinExistence type="predicted"/>
<evidence type="ECO:0000313" key="2">
    <source>
        <dbReference type="EMBL" id="KAF9623129.1"/>
    </source>
</evidence>
<organism evidence="2 3">
    <name type="scientific">Coptis chinensis</name>
    <dbReference type="NCBI Taxonomy" id="261450"/>
    <lineage>
        <taxon>Eukaryota</taxon>
        <taxon>Viridiplantae</taxon>
        <taxon>Streptophyta</taxon>
        <taxon>Embryophyta</taxon>
        <taxon>Tracheophyta</taxon>
        <taxon>Spermatophyta</taxon>
        <taxon>Magnoliopsida</taxon>
        <taxon>Ranunculales</taxon>
        <taxon>Ranunculaceae</taxon>
        <taxon>Coptidoideae</taxon>
        <taxon>Coptis</taxon>
    </lineage>
</organism>
<sequence>MKREGGQQHGMVRNCKISPSPIINPNPNSYSKLIINTPLTSRPTNHSKFTGKCDRAKGIRYYVHPTCKSKDKGKGTYKIRSSDVAVNQKLVSWRAVDSKRHQGLNYVGVSANEFLGRLSNYYHDDDDDYDDEGEVDVVDESFGLDANEFLGQVVEVVEEAIGIDGPNEVDDDEDSDGMSFCDVGFVVEQLDGDGDGDEDWCLVGEL</sequence>